<dbReference type="Gene3D" id="1.20.120.520">
    <property type="entry name" value="nmb1532 protein domain like"/>
    <property type="match status" value="1"/>
</dbReference>
<dbReference type="Pfam" id="PF01814">
    <property type="entry name" value="Hemerythrin"/>
    <property type="match status" value="1"/>
</dbReference>
<name>A0A1G9PI70_9ACTN</name>
<sequence>MTMTTDNLIDPSAPRDKPETAQMKVIHKALRRELSLLPVLLSKVAAGDTGRAGVLAGHALLVLDMLHEHHEGEDALLWPLLRQRVPLEEQLVQTMEAQHEVVADLVEAIRSHLTDWSRAADARLRDRVTDFLLRLEAALEDHLDLEERAVLPLIHEHLTVPEWLAPQHAAMANGPAGLKAKLLLAGVVLEDATEREQAWFLRSMPPPARLMWRLLGRRMYADHTARIRTTT</sequence>
<accession>A0A1G9PI70</accession>
<evidence type="ECO:0000313" key="2">
    <source>
        <dbReference type="EMBL" id="SDL98414.1"/>
    </source>
</evidence>
<proteinExistence type="predicted"/>
<evidence type="ECO:0000313" key="3">
    <source>
        <dbReference type="Proteomes" id="UP000198683"/>
    </source>
</evidence>
<dbReference type="InterPro" id="IPR012312">
    <property type="entry name" value="Hemerythrin-like"/>
</dbReference>
<dbReference type="OrthoDB" id="5197650at2"/>
<organism evidence="2 3">
    <name type="scientific">Nonomuraea maritima</name>
    <dbReference type="NCBI Taxonomy" id="683260"/>
    <lineage>
        <taxon>Bacteria</taxon>
        <taxon>Bacillati</taxon>
        <taxon>Actinomycetota</taxon>
        <taxon>Actinomycetes</taxon>
        <taxon>Streptosporangiales</taxon>
        <taxon>Streptosporangiaceae</taxon>
        <taxon>Nonomuraea</taxon>
    </lineage>
</organism>
<keyword evidence="3" id="KW-1185">Reference proteome</keyword>
<reference evidence="2 3" key="1">
    <citation type="submission" date="2016-10" db="EMBL/GenBank/DDBJ databases">
        <authorList>
            <person name="de Groot N.N."/>
        </authorList>
    </citation>
    <scope>NUCLEOTIDE SEQUENCE [LARGE SCALE GENOMIC DNA]</scope>
    <source>
        <strain evidence="2 3">CGMCC 4.5681</strain>
    </source>
</reference>
<feature type="domain" description="Hemerythrin-like" evidence="1">
    <location>
        <begin position="22"/>
        <end position="154"/>
    </location>
</feature>
<dbReference type="STRING" id="683260.SAMN05421874_13462"/>
<dbReference type="AlphaFoldDB" id="A0A1G9PI70"/>
<evidence type="ECO:0000259" key="1">
    <source>
        <dbReference type="Pfam" id="PF01814"/>
    </source>
</evidence>
<gene>
    <name evidence="2" type="ORF">SAMN05421874_13462</name>
</gene>
<protein>
    <submittedName>
        <fullName evidence="2">Hemerythrin HHE cation binding domain-containing protein</fullName>
    </submittedName>
</protein>
<dbReference type="EMBL" id="FNFB01000034">
    <property type="protein sequence ID" value="SDL98414.1"/>
    <property type="molecule type" value="Genomic_DNA"/>
</dbReference>
<dbReference type="CDD" id="cd12108">
    <property type="entry name" value="Hr-like"/>
    <property type="match status" value="1"/>
</dbReference>
<dbReference type="Proteomes" id="UP000198683">
    <property type="component" value="Unassembled WGS sequence"/>
</dbReference>